<keyword evidence="3 6" id="KW-0812">Transmembrane</keyword>
<evidence type="ECO:0000313" key="8">
    <source>
        <dbReference type="Proteomes" id="UP000063429"/>
    </source>
</evidence>
<dbReference type="PANTHER" id="PTHR37481:SF1">
    <property type="entry name" value="LIPOPOLYSACCHARIDE EXPORT SYSTEM PROTEIN LPTC"/>
    <property type="match status" value="1"/>
</dbReference>
<evidence type="ECO:0000256" key="4">
    <source>
        <dbReference type="ARBA" id="ARBA00022989"/>
    </source>
</evidence>
<dbReference type="Proteomes" id="UP000063429">
    <property type="component" value="Chromosome"/>
</dbReference>
<evidence type="ECO:0000256" key="1">
    <source>
        <dbReference type="ARBA" id="ARBA00022475"/>
    </source>
</evidence>
<reference evidence="8" key="1">
    <citation type="journal article" date="2015" name="Genome Announc.">
        <title>Complete Genome Sequence of Herbaspirillum hiltneri N3 (DSM 17495), Isolated from Surface-Sterilized Wheat Roots.</title>
        <authorList>
            <person name="Guizelini D."/>
            <person name="Saizaki P.M."/>
            <person name="Coimbra N.A."/>
            <person name="Weiss V.A."/>
            <person name="Faoro H."/>
            <person name="Sfeir M.Z."/>
            <person name="Baura V.A."/>
            <person name="Monteiro R.A."/>
            <person name="Chubatsu L.S."/>
            <person name="Souza E.M."/>
            <person name="Cruz L.M."/>
            <person name="Pedrosa F.O."/>
            <person name="Raittz R.T."/>
            <person name="Marchaukoski J.N."/>
            <person name="Steffens M.B."/>
        </authorList>
    </citation>
    <scope>NUCLEOTIDE SEQUENCE [LARGE SCALE GENOMIC DNA]</scope>
    <source>
        <strain evidence="8">N3</strain>
    </source>
</reference>
<dbReference type="InterPro" id="IPR010664">
    <property type="entry name" value="LipoPS_assembly_LptC-rel"/>
</dbReference>
<dbReference type="RefSeq" id="WP_053195046.1">
    <property type="nucleotide sequence ID" value="NZ_CP011409.1"/>
</dbReference>
<dbReference type="Pfam" id="PF06835">
    <property type="entry name" value="LptC"/>
    <property type="match status" value="1"/>
</dbReference>
<dbReference type="Gene3D" id="2.60.450.10">
    <property type="entry name" value="Lipopolysaccharide (LPS) transport protein A like domain"/>
    <property type="match status" value="1"/>
</dbReference>
<dbReference type="EMBL" id="CP011409">
    <property type="protein sequence ID" value="AKZ61541.1"/>
    <property type="molecule type" value="Genomic_DNA"/>
</dbReference>
<dbReference type="PANTHER" id="PTHR37481">
    <property type="entry name" value="LIPOPOLYSACCHARIDE EXPORT SYSTEM PROTEIN LPTC"/>
    <property type="match status" value="1"/>
</dbReference>
<dbReference type="InterPro" id="IPR052363">
    <property type="entry name" value="LPS_export_LptC"/>
</dbReference>
<keyword evidence="5 6" id="KW-0472">Membrane</keyword>
<evidence type="ECO:0000256" key="3">
    <source>
        <dbReference type="ARBA" id="ARBA00022692"/>
    </source>
</evidence>
<keyword evidence="4 6" id="KW-1133">Transmembrane helix</keyword>
<evidence type="ECO:0000256" key="2">
    <source>
        <dbReference type="ARBA" id="ARBA00022519"/>
    </source>
</evidence>
<evidence type="ECO:0000256" key="5">
    <source>
        <dbReference type="ARBA" id="ARBA00023136"/>
    </source>
</evidence>
<accession>A0ABM5UWH1</accession>
<dbReference type="NCBIfam" id="TIGR04409">
    <property type="entry name" value="LptC_YrbK"/>
    <property type="match status" value="1"/>
</dbReference>
<evidence type="ECO:0000256" key="6">
    <source>
        <dbReference type="SAM" id="Phobius"/>
    </source>
</evidence>
<name>A0ABM5UWH1_9BURK</name>
<sequence>MSNRSGERAAQRIRLVVVLVVLTALALGSFWVLQVMRRDTDDALAARPRSKPDYYVEKFSYVKMSETGHPRYDITGEKMVHFPIDDSFEVTLPVITSLAPEKPSMTLRSKRARIEDDNTKIHMYDNVNADRPAFGTAEDMHLKTEYLLLLPDEDIARTDKPVEITMGQSIMTGTGMIANNATQEFQLLHNVRGTYQPRTRPAR</sequence>
<keyword evidence="2" id="KW-0997">Cell inner membrane</keyword>
<proteinExistence type="predicted"/>
<evidence type="ECO:0000313" key="7">
    <source>
        <dbReference type="EMBL" id="AKZ61541.1"/>
    </source>
</evidence>
<gene>
    <name evidence="7" type="ORF">F506_01605</name>
</gene>
<keyword evidence="8" id="KW-1185">Reference proteome</keyword>
<organism evidence="7 8">
    <name type="scientific">Herbaspirillum hiltneri N3</name>
    <dbReference type="NCBI Taxonomy" id="1262470"/>
    <lineage>
        <taxon>Bacteria</taxon>
        <taxon>Pseudomonadati</taxon>
        <taxon>Pseudomonadota</taxon>
        <taxon>Betaproteobacteria</taxon>
        <taxon>Burkholderiales</taxon>
        <taxon>Oxalobacteraceae</taxon>
        <taxon>Herbaspirillum</taxon>
    </lineage>
</organism>
<dbReference type="InterPro" id="IPR026265">
    <property type="entry name" value="LptC"/>
</dbReference>
<keyword evidence="1" id="KW-1003">Cell membrane</keyword>
<protein>
    <submittedName>
        <fullName evidence="7">Membrane protein</fullName>
    </submittedName>
</protein>
<feature type="transmembrane region" description="Helical" evidence="6">
    <location>
        <begin position="12"/>
        <end position="33"/>
    </location>
</feature>